<proteinExistence type="predicted"/>
<protein>
    <submittedName>
        <fullName evidence="2">Uncharacterized protein</fullName>
    </submittedName>
</protein>
<gene>
    <name evidence="2" type="ORF">TKK_018122</name>
</gene>
<dbReference type="EMBL" id="JBJJXI010000146">
    <property type="protein sequence ID" value="KAL3386639.1"/>
    <property type="molecule type" value="Genomic_DNA"/>
</dbReference>
<organism evidence="2 3">
    <name type="scientific">Trichogramma kaykai</name>
    <dbReference type="NCBI Taxonomy" id="54128"/>
    <lineage>
        <taxon>Eukaryota</taxon>
        <taxon>Metazoa</taxon>
        <taxon>Ecdysozoa</taxon>
        <taxon>Arthropoda</taxon>
        <taxon>Hexapoda</taxon>
        <taxon>Insecta</taxon>
        <taxon>Pterygota</taxon>
        <taxon>Neoptera</taxon>
        <taxon>Endopterygota</taxon>
        <taxon>Hymenoptera</taxon>
        <taxon>Apocrita</taxon>
        <taxon>Proctotrupomorpha</taxon>
        <taxon>Chalcidoidea</taxon>
        <taxon>Trichogrammatidae</taxon>
        <taxon>Trichogramma</taxon>
    </lineage>
</organism>
<name>A0ABD2W0R5_9HYME</name>
<accession>A0ABD2W0R5</accession>
<evidence type="ECO:0000256" key="1">
    <source>
        <dbReference type="SAM" id="MobiDB-lite"/>
    </source>
</evidence>
<reference evidence="2 3" key="1">
    <citation type="journal article" date="2024" name="bioRxiv">
        <title>A reference genome for Trichogramma kaykai: A tiny desert-dwelling parasitoid wasp with competing sex-ratio distorters.</title>
        <authorList>
            <person name="Culotta J."/>
            <person name="Lindsey A.R."/>
        </authorList>
    </citation>
    <scope>NUCLEOTIDE SEQUENCE [LARGE SCALE GENOMIC DNA]</scope>
    <source>
        <strain evidence="2 3">KSX58</strain>
    </source>
</reference>
<feature type="compositionally biased region" description="Low complexity" evidence="1">
    <location>
        <begin position="29"/>
        <end position="42"/>
    </location>
</feature>
<dbReference type="AlphaFoldDB" id="A0ABD2W0R5"/>
<keyword evidence="3" id="KW-1185">Reference proteome</keyword>
<feature type="region of interest" description="Disordered" evidence="1">
    <location>
        <begin position="1"/>
        <end position="42"/>
    </location>
</feature>
<sequence length="132" mass="15597">MAGAEANGRKKKGNTNASFGLRPHPIIYRRSSNSSSKSSRNSSIVPIFARYVRRDDKVNWMAKWNEVNSSANTSVCRDLRRCAYYDNYKATSFILCLYTHGDTRRCKIIWERRVDDRDYYPCIRRRIYPREE</sequence>
<evidence type="ECO:0000313" key="3">
    <source>
        <dbReference type="Proteomes" id="UP001627154"/>
    </source>
</evidence>
<comment type="caution">
    <text evidence="2">The sequence shown here is derived from an EMBL/GenBank/DDBJ whole genome shotgun (WGS) entry which is preliminary data.</text>
</comment>
<evidence type="ECO:0000313" key="2">
    <source>
        <dbReference type="EMBL" id="KAL3386639.1"/>
    </source>
</evidence>
<dbReference type="Proteomes" id="UP001627154">
    <property type="component" value="Unassembled WGS sequence"/>
</dbReference>